<keyword evidence="1" id="KW-0560">Oxidoreductase</keyword>
<dbReference type="PANTHER" id="PTHR43244:SF1">
    <property type="entry name" value="5,10-METHYLENETETRAHYDROMETHANOPTERIN REDUCTASE"/>
    <property type="match status" value="1"/>
</dbReference>
<keyword evidence="4" id="KW-1185">Reference proteome</keyword>
<evidence type="ECO:0000259" key="2">
    <source>
        <dbReference type="Pfam" id="PF00296"/>
    </source>
</evidence>
<dbReference type="SUPFAM" id="SSF51679">
    <property type="entry name" value="Bacterial luciferase-like"/>
    <property type="match status" value="1"/>
</dbReference>
<reference evidence="3 4" key="1">
    <citation type="submission" date="2021-01" db="EMBL/GenBank/DDBJ databases">
        <title>Whole genome shotgun sequence of Actinoplanes durhamensis NBRC 14914.</title>
        <authorList>
            <person name="Komaki H."/>
            <person name="Tamura T."/>
        </authorList>
    </citation>
    <scope>NUCLEOTIDE SEQUENCE [LARGE SCALE GENOMIC DNA]</scope>
    <source>
        <strain evidence="3 4">NBRC 14914</strain>
    </source>
</reference>
<evidence type="ECO:0000313" key="3">
    <source>
        <dbReference type="EMBL" id="GIE02836.1"/>
    </source>
</evidence>
<dbReference type="InterPro" id="IPR011251">
    <property type="entry name" value="Luciferase-like_dom"/>
</dbReference>
<dbReference type="Gene3D" id="3.20.20.30">
    <property type="entry name" value="Luciferase-like domain"/>
    <property type="match status" value="1"/>
</dbReference>
<proteinExistence type="predicted"/>
<protein>
    <submittedName>
        <fullName evidence="3">Oxidoreductase</fullName>
    </submittedName>
</protein>
<name>A0ABQ3YZ48_9ACTN</name>
<dbReference type="Pfam" id="PF00296">
    <property type="entry name" value="Bac_luciferase"/>
    <property type="match status" value="1"/>
</dbReference>
<dbReference type="RefSeq" id="WP_203728564.1">
    <property type="nucleotide sequence ID" value="NZ_BAAATX010000013.1"/>
</dbReference>
<organism evidence="3 4">
    <name type="scientific">Paractinoplanes durhamensis</name>
    <dbReference type="NCBI Taxonomy" id="113563"/>
    <lineage>
        <taxon>Bacteria</taxon>
        <taxon>Bacillati</taxon>
        <taxon>Actinomycetota</taxon>
        <taxon>Actinomycetes</taxon>
        <taxon>Micromonosporales</taxon>
        <taxon>Micromonosporaceae</taxon>
        <taxon>Paractinoplanes</taxon>
    </lineage>
</organism>
<dbReference type="PANTHER" id="PTHR43244">
    <property type="match status" value="1"/>
</dbReference>
<dbReference type="CDD" id="cd01097">
    <property type="entry name" value="Tetrahydromethanopterin_reductase"/>
    <property type="match status" value="1"/>
</dbReference>
<dbReference type="EMBL" id="BOML01000034">
    <property type="protein sequence ID" value="GIE02836.1"/>
    <property type="molecule type" value="Genomic_DNA"/>
</dbReference>
<feature type="domain" description="Luciferase-like" evidence="2">
    <location>
        <begin position="11"/>
        <end position="195"/>
    </location>
</feature>
<dbReference type="InterPro" id="IPR036661">
    <property type="entry name" value="Luciferase-like_sf"/>
</dbReference>
<gene>
    <name evidence="3" type="ORF">Adu01nite_41860</name>
</gene>
<comment type="caution">
    <text evidence="3">The sequence shown here is derived from an EMBL/GenBank/DDBJ whole genome shotgun (WGS) entry which is preliminary data.</text>
</comment>
<evidence type="ECO:0000313" key="4">
    <source>
        <dbReference type="Proteomes" id="UP000637628"/>
    </source>
</evidence>
<dbReference type="InterPro" id="IPR050564">
    <property type="entry name" value="F420-G6PD/mer"/>
</dbReference>
<accession>A0ABQ3YZ48</accession>
<dbReference type="Proteomes" id="UP000637628">
    <property type="component" value="Unassembled WGS sequence"/>
</dbReference>
<evidence type="ECO:0000256" key="1">
    <source>
        <dbReference type="ARBA" id="ARBA00023002"/>
    </source>
</evidence>
<sequence>MIAVGAIVLPQNPPESLRAIARAADSAGLDELWLWEDCFLSGGVAAAAAALAWTENLKVGIGIMPVPFRNVALCAMEVAALSRLSGGRALPGIGHGVQEWMGQVGARAASPLTLLREYAVALRSLLSGESVTTHGRYVKLDDVKLDWPPDEVPPIYIGATGPKTLALAGEVGDGTVLTGGTSSAGVSAALKHIAGPASHEMVVFIPAAFGPDGGERLLDQQKRYGIDVPGVSGTPEEMAAGLREFIDGGATRLILQPTADDPDPVAFVARVAEEIRPLIN</sequence>